<dbReference type="SUPFAM" id="SSF55785">
    <property type="entry name" value="PYP-like sensor domain (PAS domain)"/>
    <property type="match status" value="1"/>
</dbReference>
<dbReference type="InterPro" id="IPR043128">
    <property type="entry name" value="Rev_trsase/Diguanyl_cyclase"/>
</dbReference>
<dbReference type="SUPFAM" id="SSF141868">
    <property type="entry name" value="EAL domain-like"/>
    <property type="match status" value="1"/>
</dbReference>
<gene>
    <name evidence="4" type="ORF">AB0L03_35890</name>
</gene>
<sequence>MRERAVSGTLDGQGGAPGPTPTIVTQRNESSDFRAAFNAAQLAMAVVGRDGLVRTANHALGALLGTDPARLADAPAAEFTGLREDSRTWSAYREVLLGRRERLHCTRRLKHTGGQGVWAEVIVTPLPDSCDTLLSVADISDRRDLRARLRHLRMHDPVTRLPNRSLFFERLTTALATASAAEGGTGRIGVCYLDLDGFKAINDTLGHRAGDRLLSAVARRLSECAAPGGHLVARLGGDEFALLVEDSAGTEQLVELAACVQDRLQRPFEVAGQRLSVSASIGVVERPAAGTHATELMQAADTTLYWAKADGKARWTLFDPERNAHRMTRQALSSTLRPAVERGEFVLQYQPLVGLVDGVVRGVEALVRWRHPQFGMLPPNRFIGLAEETGAIVPLGRWVLRTACRQARHWQLEHPAEPIVVSVNVAVRQVWDSDLVSDVAAILAETGLPPRLLQLELTESAVMGSAGRPLQQLRQLSDMGVAIAIDDFGTGYSNLAYLSRLPVSTLKLDGSFVRGFRAEEPPNPADETIVEALVQLAHRLGITVTAECVESAEQAERLGRIGCDTGQGWFYSRPVPADSISSLLTTGVRP</sequence>
<dbReference type="Gene3D" id="3.20.20.450">
    <property type="entry name" value="EAL domain"/>
    <property type="match status" value="1"/>
</dbReference>
<feature type="domain" description="GGDEF" evidence="3">
    <location>
        <begin position="186"/>
        <end position="320"/>
    </location>
</feature>
<dbReference type="CDD" id="cd01948">
    <property type="entry name" value="EAL"/>
    <property type="match status" value="1"/>
</dbReference>
<dbReference type="Pfam" id="PF00563">
    <property type="entry name" value="EAL"/>
    <property type="match status" value="1"/>
</dbReference>
<evidence type="ECO:0000256" key="1">
    <source>
        <dbReference type="SAM" id="MobiDB-lite"/>
    </source>
</evidence>
<dbReference type="Pfam" id="PF08448">
    <property type="entry name" value="PAS_4"/>
    <property type="match status" value="1"/>
</dbReference>
<dbReference type="EMBL" id="JBFASG010000082">
    <property type="protein sequence ID" value="MEV4928131.1"/>
    <property type="molecule type" value="Genomic_DNA"/>
</dbReference>
<dbReference type="PANTHER" id="PTHR44757:SF2">
    <property type="entry name" value="BIOFILM ARCHITECTURE MAINTENANCE PROTEIN MBAA"/>
    <property type="match status" value="1"/>
</dbReference>
<evidence type="ECO:0000259" key="2">
    <source>
        <dbReference type="PROSITE" id="PS50883"/>
    </source>
</evidence>
<evidence type="ECO:0000313" key="5">
    <source>
        <dbReference type="Proteomes" id="UP001552479"/>
    </source>
</evidence>
<dbReference type="InterPro" id="IPR000014">
    <property type="entry name" value="PAS"/>
</dbReference>
<dbReference type="NCBIfam" id="TIGR00229">
    <property type="entry name" value="sensory_box"/>
    <property type="match status" value="1"/>
</dbReference>
<comment type="caution">
    <text evidence="4">The sequence shown here is derived from an EMBL/GenBank/DDBJ whole genome shotgun (WGS) entry which is preliminary data.</text>
</comment>
<evidence type="ECO:0000313" key="4">
    <source>
        <dbReference type="EMBL" id="MEV4928131.1"/>
    </source>
</evidence>
<feature type="region of interest" description="Disordered" evidence="1">
    <location>
        <begin position="1"/>
        <end position="23"/>
    </location>
</feature>
<dbReference type="InterPro" id="IPR000160">
    <property type="entry name" value="GGDEF_dom"/>
</dbReference>
<dbReference type="PROSITE" id="PS50883">
    <property type="entry name" value="EAL"/>
    <property type="match status" value="1"/>
</dbReference>
<dbReference type="InterPro" id="IPR013656">
    <property type="entry name" value="PAS_4"/>
</dbReference>
<dbReference type="SMART" id="SM00267">
    <property type="entry name" value="GGDEF"/>
    <property type="match status" value="1"/>
</dbReference>
<dbReference type="InterPro" id="IPR035965">
    <property type="entry name" value="PAS-like_dom_sf"/>
</dbReference>
<organism evidence="4 5">
    <name type="scientific">Streptomyces roseoverticillatus</name>
    <dbReference type="NCBI Taxonomy" id="66429"/>
    <lineage>
        <taxon>Bacteria</taxon>
        <taxon>Bacillati</taxon>
        <taxon>Actinomycetota</taxon>
        <taxon>Actinomycetes</taxon>
        <taxon>Kitasatosporales</taxon>
        <taxon>Streptomycetaceae</taxon>
        <taxon>Streptomyces</taxon>
    </lineage>
</organism>
<dbReference type="PANTHER" id="PTHR44757">
    <property type="entry name" value="DIGUANYLATE CYCLASE DGCP"/>
    <property type="match status" value="1"/>
</dbReference>
<dbReference type="InterPro" id="IPR035919">
    <property type="entry name" value="EAL_sf"/>
</dbReference>
<dbReference type="Proteomes" id="UP001552479">
    <property type="component" value="Unassembled WGS sequence"/>
</dbReference>
<dbReference type="InterPro" id="IPR029787">
    <property type="entry name" value="Nucleotide_cyclase"/>
</dbReference>
<dbReference type="Gene3D" id="3.30.450.20">
    <property type="entry name" value="PAS domain"/>
    <property type="match status" value="1"/>
</dbReference>
<dbReference type="NCBIfam" id="TIGR00254">
    <property type="entry name" value="GGDEF"/>
    <property type="match status" value="1"/>
</dbReference>
<dbReference type="Pfam" id="PF00990">
    <property type="entry name" value="GGDEF"/>
    <property type="match status" value="1"/>
</dbReference>
<accession>A0ABV3J611</accession>
<dbReference type="SUPFAM" id="SSF55073">
    <property type="entry name" value="Nucleotide cyclase"/>
    <property type="match status" value="1"/>
</dbReference>
<protein>
    <submittedName>
        <fullName evidence="4">EAL domain-containing protein</fullName>
    </submittedName>
</protein>
<proteinExistence type="predicted"/>
<dbReference type="SMART" id="SM00052">
    <property type="entry name" value="EAL"/>
    <property type="match status" value="1"/>
</dbReference>
<dbReference type="Gene3D" id="3.30.70.270">
    <property type="match status" value="1"/>
</dbReference>
<dbReference type="InterPro" id="IPR001633">
    <property type="entry name" value="EAL_dom"/>
</dbReference>
<dbReference type="InterPro" id="IPR052155">
    <property type="entry name" value="Biofilm_reg_signaling"/>
</dbReference>
<keyword evidence="5" id="KW-1185">Reference proteome</keyword>
<evidence type="ECO:0000259" key="3">
    <source>
        <dbReference type="PROSITE" id="PS50887"/>
    </source>
</evidence>
<dbReference type="CDD" id="cd01949">
    <property type="entry name" value="GGDEF"/>
    <property type="match status" value="1"/>
</dbReference>
<dbReference type="PROSITE" id="PS50887">
    <property type="entry name" value="GGDEF"/>
    <property type="match status" value="1"/>
</dbReference>
<name>A0ABV3J611_9ACTN</name>
<reference evidence="4 5" key="1">
    <citation type="submission" date="2024-06" db="EMBL/GenBank/DDBJ databases">
        <title>The Natural Products Discovery Center: Release of the First 8490 Sequenced Strains for Exploring Actinobacteria Biosynthetic Diversity.</title>
        <authorList>
            <person name="Kalkreuter E."/>
            <person name="Kautsar S.A."/>
            <person name="Yang D."/>
            <person name="Bader C.D."/>
            <person name="Teijaro C.N."/>
            <person name="Fluegel L."/>
            <person name="Davis C.M."/>
            <person name="Simpson J.R."/>
            <person name="Lauterbach L."/>
            <person name="Steele A.D."/>
            <person name="Gui C."/>
            <person name="Meng S."/>
            <person name="Li G."/>
            <person name="Viehrig K."/>
            <person name="Ye F."/>
            <person name="Su P."/>
            <person name="Kiefer A.F."/>
            <person name="Nichols A."/>
            <person name="Cepeda A.J."/>
            <person name="Yan W."/>
            <person name="Fan B."/>
            <person name="Jiang Y."/>
            <person name="Adhikari A."/>
            <person name="Zheng C.-J."/>
            <person name="Schuster L."/>
            <person name="Cowan T.M."/>
            <person name="Smanski M.J."/>
            <person name="Chevrette M.G."/>
            <person name="De Carvalho L.P.S."/>
            <person name="Shen B."/>
        </authorList>
    </citation>
    <scope>NUCLEOTIDE SEQUENCE [LARGE SCALE GENOMIC DNA]</scope>
    <source>
        <strain evidence="4 5">NPDC053791</strain>
    </source>
</reference>
<feature type="domain" description="EAL" evidence="2">
    <location>
        <begin position="329"/>
        <end position="588"/>
    </location>
</feature>